<name>A0A4R2B4G3_9BACI</name>
<dbReference type="Pfam" id="PF18741">
    <property type="entry name" value="MTES_1575"/>
    <property type="match status" value="1"/>
</dbReference>
<dbReference type="InterPro" id="IPR011335">
    <property type="entry name" value="Restrct_endonuc-II-like"/>
</dbReference>
<accession>A0A4R2B4G3</accession>
<proteinExistence type="predicted"/>
<evidence type="ECO:0000259" key="1">
    <source>
        <dbReference type="Pfam" id="PF18741"/>
    </source>
</evidence>
<comment type="caution">
    <text evidence="2">The sequence shown here is derived from an EMBL/GenBank/DDBJ whole genome shotgun (WGS) entry which is preliminary data.</text>
</comment>
<organism evidence="2 3">
    <name type="scientific">Mesobacillus foraminis</name>
    <dbReference type="NCBI Taxonomy" id="279826"/>
    <lineage>
        <taxon>Bacteria</taxon>
        <taxon>Bacillati</taxon>
        <taxon>Bacillota</taxon>
        <taxon>Bacilli</taxon>
        <taxon>Bacillales</taxon>
        <taxon>Bacillaceae</taxon>
        <taxon>Mesobacillus</taxon>
    </lineage>
</organism>
<keyword evidence="3" id="KW-1185">Reference proteome</keyword>
<evidence type="ECO:0000313" key="3">
    <source>
        <dbReference type="Proteomes" id="UP000295689"/>
    </source>
</evidence>
<gene>
    <name evidence="2" type="ORF">EV146_1139</name>
</gene>
<sequence length="114" mass="13378">MIPQVKVGTLGKRIDLVIEGMRTRLAVECDGDQWHGLDKWEEDMDRQRVLERVGWTFWRIRGSAFYANPSKAMESLWEKLVEMGIEPTLLHMDNKVRTVPNTYYFILLFHGVLP</sequence>
<dbReference type="InterPro" id="IPR049468">
    <property type="entry name" value="Restrct_endonuc-II-like_dom"/>
</dbReference>
<feature type="domain" description="Restriction endonuclease type II-like" evidence="1">
    <location>
        <begin position="5"/>
        <end position="80"/>
    </location>
</feature>
<protein>
    <submittedName>
        <fullName evidence="2">Uncharacterized protein DUF559</fullName>
    </submittedName>
</protein>
<dbReference type="Gene3D" id="3.40.960.10">
    <property type="entry name" value="VSR Endonuclease"/>
    <property type="match status" value="1"/>
</dbReference>
<evidence type="ECO:0000313" key="2">
    <source>
        <dbReference type="EMBL" id="TCN21085.1"/>
    </source>
</evidence>
<dbReference type="AlphaFoldDB" id="A0A4R2B4G3"/>
<reference evidence="2 3" key="1">
    <citation type="journal article" date="2015" name="Stand. Genomic Sci.">
        <title>Genomic Encyclopedia of Bacterial and Archaeal Type Strains, Phase III: the genomes of soil and plant-associated and newly described type strains.</title>
        <authorList>
            <person name="Whitman W.B."/>
            <person name="Woyke T."/>
            <person name="Klenk H.P."/>
            <person name="Zhou Y."/>
            <person name="Lilburn T.G."/>
            <person name="Beck B.J."/>
            <person name="De Vos P."/>
            <person name="Vandamme P."/>
            <person name="Eisen J.A."/>
            <person name="Garrity G."/>
            <person name="Hugenholtz P."/>
            <person name="Kyrpides N.C."/>
        </authorList>
    </citation>
    <scope>NUCLEOTIDE SEQUENCE [LARGE SCALE GENOMIC DNA]</scope>
    <source>
        <strain evidence="2 3">CV53</strain>
    </source>
</reference>
<dbReference type="SUPFAM" id="SSF52980">
    <property type="entry name" value="Restriction endonuclease-like"/>
    <property type="match status" value="1"/>
</dbReference>
<dbReference type="Proteomes" id="UP000295689">
    <property type="component" value="Unassembled WGS sequence"/>
</dbReference>
<dbReference type="EMBL" id="SLVV01000013">
    <property type="protein sequence ID" value="TCN21085.1"/>
    <property type="molecule type" value="Genomic_DNA"/>
</dbReference>